<comment type="caution">
    <text evidence="4">The sequence shown here is derived from an EMBL/GenBank/DDBJ whole genome shotgun (WGS) entry which is preliminary data.</text>
</comment>
<keyword evidence="2" id="KW-0812">Transmembrane</keyword>
<dbReference type="InterPro" id="IPR035234">
    <property type="entry name" value="IgGFc-bd_N"/>
</dbReference>
<protein>
    <recommendedName>
        <fullName evidence="3">IgGFc-binding protein N-terminal domain-containing protein</fullName>
    </recommendedName>
</protein>
<dbReference type="InterPro" id="IPR000884">
    <property type="entry name" value="TSP1_rpt"/>
</dbReference>
<keyword evidence="2" id="KW-1133">Transmembrane helix</keyword>
<proteinExistence type="predicted"/>
<name>A0ABQ9F1P1_TEGGR</name>
<feature type="transmembrane region" description="Helical" evidence="2">
    <location>
        <begin position="643"/>
        <end position="666"/>
    </location>
</feature>
<dbReference type="Gene3D" id="2.20.100.10">
    <property type="entry name" value="Thrombospondin type-1 (TSP1) repeat"/>
    <property type="match status" value="1"/>
</dbReference>
<evidence type="ECO:0000256" key="1">
    <source>
        <dbReference type="SAM" id="MobiDB-lite"/>
    </source>
</evidence>
<reference evidence="4 5" key="1">
    <citation type="submission" date="2022-12" db="EMBL/GenBank/DDBJ databases">
        <title>Chromosome-level genome of Tegillarca granosa.</title>
        <authorList>
            <person name="Kim J."/>
        </authorList>
    </citation>
    <scope>NUCLEOTIDE SEQUENCE [LARGE SCALE GENOMIC DNA]</scope>
    <source>
        <strain evidence="4">Teg-2019</strain>
        <tissue evidence="4">Adductor muscle</tissue>
    </source>
</reference>
<evidence type="ECO:0000256" key="2">
    <source>
        <dbReference type="SAM" id="Phobius"/>
    </source>
</evidence>
<dbReference type="Pfam" id="PF17517">
    <property type="entry name" value="IgGFc_binding"/>
    <property type="match status" value="1"/>
</dbReference>
<gene>
    <name evidence="4" type="ORF">KUTeg_011925</name>
</gene>
<sequence>MQGNLVFICYFKSNWFMVILLHKAILGQHGVIGFLRVLSLTSLALNKGAPDNKGSEYIIGYMENVGFGGSSPLNPELYVTTMRTTTVNVRVKAPLYTRFTIDESFTVTAGVIKKLTFDSDIRVTGDVLTNKGIWVIADDEIVIYGVSPETYSNDAFLGLPTDVMGKEYYVVTWWPPEFQCELMVVGINDSTTVNVRLSDALGSSTVTYNGVNYVKGDTITITLNRYQTLQLTSDGDLTGTYITSDKIWQQKTKVDSGTSSDHLVEQWPPVFAYGKRFVTVPIPERTTGDKFKFVASENDTHVTITGNSYSDSFTLSEPGSHAEKDIPSGTNYYCYVQSDKPILVAQFCKSQASKSEKADPMMAFIPPIEQYTADYTFATPQYSGSGSYTNYFMFIVKDAQKSGLRVDGSAFPGSTVYTPVPGTDLVAGFIQVSDGTHTIRHTSPISVFGGYLYGTANYESYGFPTGTRVAPINAPCSTSTTEIGDGLDNDCDGLIDEELCPDGNVDGNWTDWTAWACTVTCSISGSLEHGTISRTRTCTNPPPQYDGQQCVGISNETQTTCSTSAACQETTTEAVTTTTESTTTEVTTTESITELETTTESTTEPETTTTVDTTTESATTADSSTSLDTTEVMAEFWWSNTPILAGIIGAGVLAATCMSISLAVGLRKKWNIKSKKVEPKEAFRHDFD</sequence>
<keyword evidence="5" id="KW-1185">Reference proteome</keyword>
<dbReference type="PANTHER" id="PTHR46534:SF1">
    <property type="entry name" value="IGGFC-BINDING PROTEIN N-TERMINAL DOMAIN-CONTAINING PROTEIN"/>
    <property type="match status" value="1"/>
</dbReference>
<dbReference type="PROSITE" id="PS50092">
    <property type="entry name" value="TSP1"/>
    <property type="match status" value="1"/>
</dbReference>
<dbReference type="SUPFAM" id="SSF82895">
    <property type="entry name" value="TSP-1 type 1 repeat"/>
    <property type="match status" value="1"/>
</dbReference>
<feature type="non-terminal residue" evidence="4">
    <location>
        <position position="688"/>
    </location>
</feature>
<accession>A0ABQ9F1P1</accession>
<dbReference type="Proteomes" id="UP001217089">
    <property type="component" value="Unassembled WGS sequence"/>
</dbReference>
<evidence type="ECO:0000259" key="3">
    <source>
        <dbReference type="Pfam" id="PF17517"/>
    </source>
</evidence>
<evidence type="ECO:0000313" key="4">
    <source>
        <dbReference type="EMBL" id="KAJ8310060.1"/>
    </source>
</evidence>
<organism evidence="4 5">
    <name type="scientific">Tegillarca granosa</name>
    <name type="common">Malaysian cockle</name>
    <name type="synonym">Anadara granosa</name>
    <dbReference type="NCBI Taxonomy" id="220873"/>
    <lineage>
        <taxon>Eukaryota</taxon>
        <taxon>Metazoa</taxon>
        <taxon>Spiralia</taxon>
        <taxon>Lophotrochozoa</taxon>
        <taxon>Mollusca</taxon>
        <taxon>Bivalvia</taxon>
        <taxon>Autobranchia</taxon>
        <taxon>Pteriomorphia</taxon>
        <taxon>Arcoida</taxon>
        <taxon>Arcoidea</taxon>
        <taxon>Arcidae</taxon>
        <taxon>Tegillarca</taxon>
    </lineage>
</organism>
<feature type="region of interest" description="Disordered" evidence="1">
    <location>
        <begin position="572"/>
        <end position="626"/>
    </location>
</feature>
<evidence type="ECO:0000313" key="5">
    <source>
        <dbReference type="Proteomes" id="UP001217089"/>
    </source>
</evidence>
<feature type="domain" description="IgGFc-binding protein N-terminal" evidence="3">
    <location>
        <begin position="154"/>
        <end position="447"/>
    </location>
</feature>
<dbReference type="PANTHER" id="PTHR46534">
    <property type="entry name" value="IGGFC_BINDING DOMAIN-CONTAINING PROTEIN"/>
    <property type="match status" value="1"/>
</dbReference>
<keyword evidence="2" id="KW-0472">Membrane</keyword>
<dbReference type="EMBL" id="JARBDR010000640">
    <property type="protein sequence ID" value="KAJ8310060.1"/>
    <property type="molecule type" value="Genomic_DNA"/>
</dbReference>
<dbReference type="InterPro" id="IPR036383">
    <property type="entry name" value="TSP1_rpt_sf"/>
</dbReference>